<evidence type="ECO:0000313" key="1">
    <source>
        <dbReference type="EMBL" id="SDE22543.1"/>
    </source>
</evidence>
<name>A0A1G7B6B1_9NOCA</name>
<organism evidence="1 2">
    <name type="scientific">Rhodococcus tukisamuensis</name>
    <dbReference type="NCBI Taxonomy" id="168276"/>
    <lineage>
        <taxon>Bacteria</taxon>
        <taxon>Bacillati</taxon>
        <taxon>Actinomycetota</taxon>
        <taxon>Actinomycetes</taxon>
        <taxon>Mycobacteriales</taxon>
        <taxon>Nocardiaceae</taxon>
        <taxon>Rhodococcus</taxon>
    </lineage>
</organism>
<dbReference type="RefSeq" id="WP_083577407.1">
    <property type="nucleotide sequence ID" value="NZ_FNAB01000012.1"/>
</dbReference>
<gene>
    <name evidence="1" type="ORF">SAMN05444580_11293</name>
</gene>
<dbReference type="AlphaFoldDB" id="A0A1G7B6B1"/>
<sequence>MSRTAFPYRVPGDAVVSAASWQILVMDTPFDLDDNLPDWDYNTDLLLTRVVDVDLDRLRSDTGLPPGAEIALSVVWTASGSSLRAPAFREVLFGNGVQRVAIRSTLRGSDLGGTLTLDTILTLAHDQADVAAFAPRRAGSLLWSDSKSVRLQGDAPQFPIAIIDFASTPYPLEAAWYVQIGTNMHAATMGSLLLLINEANEPASTAFKNASSPRPVDVAIISSTYADVARTLIEHALSNAEFDDVTSYPEDSLGATLQAMIQMRFPDEAFEDLRRQRDNSPTAFSTRVQASVKIFEELS</sequence>
<keyword evidence="2" id="KW-1185">Reference proteome</keyword>
<accession>A0A1G7B6B1</accession>
<evidence type="ECO:0000313" key="2">
    <source>
        <dbReference type="Proteomes" id="UP000199417"/>
    </source>
</evidence>
<dbReference type="EMBL" id="FNAB01000012">
    <property type="protein sequence ID" value="SDE22543.1"/>
    <property type="molecule type" value="Genomic_DNA"/>
</dbReference>
<dbReference type="Proteomes" id="UP000199417">
    <property type="component" value="Unassembled WGS sequence"/>
</dbReference>
<proteinExistence type="predicted"/>
<dbReference type="STRING" id="168276.SAMN05444580_11293"/>
<reference evidence="1 2" key="1">
    <citation type="submission" date="2016-10" db="EMBL/GenBank/DDBJ databases">
        <authorList>
            <person name="de Groot N.N."/>
        </authorList>
    </citation>
    <scope>NUCLEOTIDE SEQUENCE [LARGE SCALE GENOMIC DNA]</scope>
    <source>
        <strain evidence="1 2">JCM 11308</strain>
    </source>
</reference>
<protein>
    <submittedName>
        <fullName evidence="1">Uncharacterized protein</fullName>
    </submittedName>
</protein>